<gene>
    <name evidence="1" type="ORF">ABIC20_007487</name>
</gene>
<organism evidence="1 2">
    <name type="scientific">Methylobacterium radiotolerans</name>
    <dbReference type="NCBI Taxonomy" id="31998"/>
    <lineage>
        <taxon>Bacteria</taxon>
        <taxon>Pseudomonadati</taxon>
        <taxon>Pseudomonadota</taxon>
        <taxon>Alphaproteobacteria</taxon>
        <taxon>Hyphomicrobiales</taxon>
        <taxon>Methylobacteriaceae</taxon>
        <taxon>Methylobacterium</taxon>
    </lineage>
</organism>
<name>A0ABV2NU80_9HYPH</name>
<keyword evidence="2" id="KW-1185">Reference proteome</keyword>
<dbReference type="Proteomes" id="UP001549119">
    <property type="component" value="Unassembled WGS sequence"/>
</dbReference>
<reference evidence="1 2" key="1">
    <citation type="submission" date="2024-06" db="EMBL/GenBank/DDBJ databases">
        <title>Genomics of switchgrass bacterial isolates.</title>
        <authorList>
            <person name="Shade A."/>
        </authorList>
    </citation>
    <scope>NUCLEOTIDE SEQUENCE [LARGE SCALE GENOMIC DNA]</scope>
    <source>
        <strain evidence="1 2">PvP084</strain>
    </source>
</reference>
<protein>
    <submittedName>
        <fullName evidence="1">Uncharacterized protein</fullName>
    </submittedName>
</protein>
<dbReference type="RefSeq" id="WP_209651025.1">
    <property type="nucleotide sequence ID" value="NZ_JBEPNV010000005.1"/>
</dbReference>
<evidence type="ECO:0000313" key="2">
    <source>
        <dbReference type="Proteomes" id="UP001549119"/>
    </source>
</evidence>
<evidence type="ECO:0000313" key="1">
    <source>
        <dbReference type="EMBL" id="MET3870102.1"/>
    </source>
</evidence>
<proteinExistence type="predicted"/>
<accession>A0ABV2NU80</accession>
<sequence length="88" mass="10110">MKFQDVMRMPLKTFWLYSKNIDRILSEVDLRQLQLVASATSSEAYGQMQERLRKQMGVVIKVKDEGKATQEELDRAGLADLKAMARGF</sequence>
<comment type="caution">
    <text evidence="1">The sequence shown here is derived from an EMBL/GenBank/DDBJ whole genome shotgun (WGS) entry which is preliminary data.</text>
</comment>
<dbReference type="EMBL" id="JBEPNW010000008">
    <property type="protein sequence ID" value="MET3870102.1"/>
    <property type="molecule type" value="Genomic_DNA"/>
</dbReference>